<sequence>MYIYQYSQWPQFRWDAHTVIPLLASVRHKQGKLIGRMMSLGFALQEEAELKTLTQDALKTTEIEGEFLDPDQVRSSIARKLGLDIGTSIP</sequence>
<reference evidence="2 3" key="1">
    <citation type="submission" date="2020-08" db="EMBL/GenBank/DDBJ databases">
        <title>Genomic Encyclopedia of Type Strains, Phase IV (KMG-IV): sequencing the most valuable type-strain genomes for metagenomic binning, comparative biology and taxonomic classification.</title>
        <authorList>
            <person name="Goeker M."/>
        </authorList>
    </citation>
    <scope>NUCLEOTIDE SEQUENCE [LARGE SCALE GENOMIC DNA]</scope>
    <source>
        <strain evidence="2 3">DSM 105074</strain>
    </source>
</reference>
<evidence type="ECO:0000259" key="1">
    <source>
        <dbReference type="Pfam" id="PF13776"/>
    </source>
</evidence>
<dbReference type="Proteomes" id="UP000557307">
    <property type="component" value="Unassembled WGS sequence"/>
</dbReference>
<protein>
    <submittedName>
        <fullName evidence="2">Fic family protein</fullName>
    </submittedName>
</protein>
<dbReference type="RefSeq" id="WP_343063063.1">
    <property type="nucleotide sequence ID" value="NZ_JACHGF010000021.1"/>
</dbReference>
<dbReference type="EMBL" id="JACHGF010000021">
    <property type="protein sequence ID" value="MBB5287616.1"/>
    <property type="molecule type" value="Genomic_DNA"/>
</dbReference>
<proteinExistence type="predicted"/>
<feature type="domain" description="DUF4172" evidence="1">
    <location>
        <begin position="2"/>
        <end position="83"/>
    </location>
</feature>
<evidence type="ECO:0000313" key="2">
    <source>
        <dbReference type="EMBL" id="MBB5287616.1"/>
    </source>
</evidence>
<name>A0A840TT94_9BACT</name>
<evidence type="ECO:0000313" key="3">
    <source>
        <dbReference type="Proteomes" id="UP000557307"/>
    </source>
</evidence>
<accession>A0A840TT94</accession>
<keyword evidence="3" id="KW-1185">Reference proteome</keyword>
<dbReference type="Pfam" id="PF13776">
    <property type="entry name" value="DUF4172"/>
    <property type="match status" value="1"/>
</dbReference>
<comment type="caution">
    <text evidence="2">The sequence shown here is derived from an EMBL/GenBank/DDBJ whole genome shotgun (WGS) entry which is preliminary data.</text>
</comment>
<gene>
    <name evidence="2" type="ORF">HNQ92_005782</name>
</gene>
<dbReference type="InterPro" id="IPR025230">
    <property type="entry name" value="DUF4172"/>
</dbReference>
<organism evidence="2 3">
    <name type="scientific">Rhabdobacter roseus</name>
    <dbReference type="NCBI Taxonomy" id="1655419"/>
    <lineage>
        <taxon>Bacteria</taxon>
        <taxon>Pseudomonadati</taxon>
        <taxon>Bacteroidota</taxon>
        <taxon>Cytophagia</taxon>
        <taxon>Cytophagales</taxon>
        <taxon>Cytophagaceae</taxon>
        <taxon>Rhabdobacter</taxon>
    </lineage>
</organism>
<dbReference type="AlphaFoldDB" id="A0A840TT94"/>